<gene>
    <name evidence="2" type="ORF">J2Z79_001905</name>
</gene>
<dbReference type="InterPro" id="IPR000182">
    <property type="entry name" value="GNAT_dom"/>
</dbReference>
<dbReference type="RefSeq" id="WP_209466612.1">
    <property type="nucleotide sequence ID" value="NZ_JAGGLG010000013.1"/>
</dbReference>
<dbReference type="PANTHER" id="PTHR43415:SF3">
    <property type="entry name" value="GNAT-FAMILY ACETYLTRANSFERASE"/>
    <property type="match status" value="1"/>
</dbReference>
<dbReference type="Gene3D" id="3.40.630.30">
    <property type="match status" value="1"/>
</dbReference>
<comment type="caution">
    <text evidence="2">The sequence shown here is derived from an EMBL/GenBank/DDBJ whole genome shotgun (WGS) entry which is preliminary data.</text>
</comment>
<protein>
    <submittedName>
        <fullName evidence="2">RimJ/RimL family protein N-acetyltransferase</fullName>
    </submittedName>
</protein>
<keyword evidence="3" id="KW-1185">Reference proteome</keyword>
<organism evidence="2 3">
    <name type="scientific">Symbiobacterium terraclitae</name>
    <dbReference type="NCBI Taxonomy" id="557451"/>
    <lineage>
        <taxon>Bacteria</taxon>
        <taxon>Bacillati</taxon>
        <taxon>Bacillota</taxon>
        <taxon>Clostridia</taxon>
        <taxon>Eubacteriales</taxon>
        <taxon>Symbiobacteriaceae</taxon>
        <taxon>Symbiobacterium</taxon>
    </lineage>
</organism>
<dbReference type="Proteomes" id="UP001519289">
    <property type="component" value="Unassembled WGS sequence"/>
</dbReference>
<dbReference type="Pfam" id="PF13302">
    <property type="entry name" value="Acetyltransf_3"/>
    <property type="match status" value="1"/>
</dbReference>
<feature type="domain" description="N-acetyltransferase" evidence="1">
    <location>
        <begin position="10"/>
        <end position="174"/>
    </location>
</feature>
<evidence type="ECO:0000313" key="2">
    <source>
        <dbReference type="EMBL" id="MBP2018494.1"/>
    </source>
</evidence>
<dbReference type="PROSITE" id="PS51186">
    <property type="entry name" value="GNAT"/>
    <property type="match status" value="1"/>
</dbReference>
<evidence type="ECO:0000259" key="1">
    <source>
        <dbReference type="PROSITE" id="PS51186"/>
    </source>
</evidence>
<proteinExistence type="predicted"/>
<dbReference type="EMBL" id="JAGGLG010000013">
    <property type="protein sequence ID" value="MBP2018494.1"/>
    <property type="molecule type" value="Genomic_DNA"/>
</dbReference>
<dbReference type="SUPFAM" id="SSF55729">
    <property type="entry name" value="Acyl-CoA N-acyltransferases (Nat)"/>
    <property type="match status" value="1"/>
</dbReference>
<dbReference type="PANTHER" id="PTHR43415">
    <property type="entry name" value="SPERMIDINE N(1)-ACETYLTRANSFERASE"/>
    <property type="match status" value="1"/>
</dbReference>
<name>A0ABS4JSH6_9FIRM</name>
<reference evidence="2 3" key="1">
    <citation type="submission" date="2021-03" db="EMBL/GenBank/DDBJ databases">
        <title>Genomic Encyclopedia of Type Strains, Phase IV (KMG-IV): sequencing the most valuable type-strain genomes for metagenomic binning, comparative biology and taxonomic classification.</title>
        <authorList>
            <person name="Goeker M."/>
        </authorList>
    </citation>
    <scope>NUCLEOTIDE SEQUENCE [LARGE SCALE GENOMIC DNA]</scope>
    <source>
        <strain evidence="2 3">DSM 27138</strain>
    </source>
</reference>
<sequence length="195" mass="22357">MAGVIWGEKAGIRPLRPGDAGALHRFMTDPEVGHLLYEDKSGLFPGPLLLAVNIWLNSLAPRPEWAIVNEQGRFIGLVRLWRISERNRSAMLTIYIGEKDHWGRGYGTDALRLVLREAFGPMDLHRVELHVFEFNRRAIRSYEKAGFVHEGVRRQALRRGSRYYDIVVMGITREEFFARERERGAAVQGQSAGWE</sequence>
<accession>A0ABS4JSH6</accession>
<evidence type="ECO:0000313" key="3">
    <source>
        <dbReference type="Proteomes" id="UP001519289"/>
    </source>
</evidence>
<dbReference type="InterPro" id="IPR016181">
    <property type="entry name" value="Acyl_CoA_acyltransferase"/>
</dbReference>